<gene>
    <name evidence="1" type="ORF">ALO67_102290</name>
</gene>
<dbReference type="EMBL" id="LJQN01000025">
    <property type="protein sequence ID" value="KPX58342.1"/>
    <property type="molecule type" value="Genomic_DNA"/>
</dbReference>
<name>A0AB34UDW1_PSEA0</name>
<proteinExistence type="predicted"/>
<accession>A0AB34UDW1</accession>
<sequence length="49" mass="5723">MCRDLWQLQFQQTDECTNVLDSPSDVSDNQSLSSIQVFYAFHTLDRPRS</sequence>
<protein>
    <submittedName>
        <fullName evidence="1">Uncharacterized protein</fullName>
    </submittedName>
</protein>
<evidence type="ECO:0000313" key="2">
    <source>
        <dbReference type="Proteomes" id="UP000050545"/>
    </source>
</evidence>
<reference evidence="1 2" key="1">
    <citation type="submission" date="2015-09" db="EMBL/GenBank/DDBJ databases">
        <title>Genome announcement of multiple Pseudomonas syringae strains.</title>
        <authorList>
            <person name="Thakur S."/>
            <person name="Wang P.W."/>
            <person name="Gong Y."/>
            <person name="Weir B.S."/>
            <person name="Guttman D.S."/>
        </authorList>
    </citation>
    <scope>NUCLEOTIDE SEQUENCE [LARGE SCALE GENOMIC DNA]</scope>
    <source>
        <strain evidence="1 2">ICMP9623</strain>
    </source>
</reference>
<organism evidence="1 2">
    <name type="scientific">Pseudomonas amygdali pv. hibisci</name>
    <dbReference type="NCBI Taxonomy" id="251723"/>
    <lineage>
        <taxon>Bacteria</taxon>
        <taxon>Pseudomonadati</taxon>
        <taxon>Pseudomonadota</taxon>
        <taxon>Gammaproteobacteria</taxon>
        <taxon>Pseudomonadales</taxon>
        <taxon>Pseudomonadaceae</taxon>
        <taxon>Pseudomonas</taxon>
        <taxon>Pseudomonas amygdali</taxon>
    </lineage>
</organism>
<dbReference type="AlphaFoldDB" id="A0AB34UDW1"/>
<dbReference type="Proteomes" id="UP000050545">
    <property type="component" value="Unassembled WGS sequence"/>
</dbReference>
<evidence type="ECO:0000313" key="1">
    <source>
        <dbReference type="EMBL" id="KPX58342.1"/>
    </source>
</evidence>
<comment type="caution">
    <text evidence="1">The sequence shown here is derived from an EMBL/GenBank/DDBJ whole genome shotgun (WGS) entry which is preliminary data.</text>
</comment>